<dbReference type="SUPFAM" id="SSF51445">
    <property type="entry name" value="(Trans)glycosidases"/>
    <property type="match status" value="2"/>
</dbReference>
<keyword evidence="7" id="KW-0326">Glycosidase</keyword>
<dbReference type="InterPro" id="IPR001360">
    <property type="entry name" value="Glyco_hydro_1"/>
</dbReference>
<comment type="similarity">
    <text evidence="3 11">Belongs to the glycosyl hydrolase 1 family.</text>
</comment>
<evidence type="ECO:0000256" key="10">
    <source>
        <dbReference type="ARBA" id="ARBA00034026"/>
    </source>
</evidence>
<dbReference type="Proteomes" id="UP000712281">
    <property type="component" value="Unassembled WGS sequence"/>
</dbReference>
<dbReference type="GO" id="GO:0005773">
    <property type="term" value="C:vacuole"/>
    <property type="evidence" value="ECO:0007669"/>
    <property type="project" value="UniProtKB-SubCell"/>
</dbReference>
<evidence type="ECO:0000256" key="5">
    <source>
        <dbReference type="ARBA" id="ARBA00022554"/>
    </source>
</evidence>
<comment type="caution">
    <text evidence="12">The sequence shown here is derived from an EMBL/GenBank/DDBJ whole genome shotgun (WGS) entry which is preliminary data.</text>
</comment>
<dbReference type="AlphaFoldDB" id="A0A8S9G1J1"/>
<dbReference type="GO" id="GO:0005975">
    <property type="term" value="P:carbohydrate metabolic process"/>
    <property type="evidence" value="ECO:0007669"/>
    <property type="project" value="InterPro"/>
</dbReference>
<evidence type="ECO:0000256" key="8">
    <source>
        <dbReference type="ARBA" id="ARBA00032643"/>
    </source>
</evidence>
<protein>
    <recommendedName>
        <fullName evidence="4">thioglucosidase</fullName>
        <ecNumber evidence="4">3.2.1.147</ecNumber>
    </recommendedName>
    <alternativeName>
        <fullName evidence="8">Sinigrinase</fullName>
    </alternativeName>
    <alternativeName>
        <fullName evidence="9">Thioglucosidase</fullName>
    </alternativeName>
</protein>
<evidence type="ECO:0000313" key="12">
    <source>
        <dbReference type="EMBL" id="KAF2538078.1"/>
    </source>
</evidence>
<evidence type="ECO:0000256" key="1">
    <source>
        <dbReference type="ARBA" id="ARBA00003014"/>
    </source>
</evidence>
<dbReference type="PANTHER" id="PTHR10353">
    <property type="entry name" value="GLYCOSYL HYDROLASE"/>
    <property type="match status" value="1"/>
</dbReference>
<keyword evidence="5" id="KW-0926">Vacuole</keyword>
<evidence type="ECO:0000256" key="3">
    <source>
        <dbReference type="ARBA" id="ARBA00010838"/>
    </source>
</evidence>
<dbReference type="EC" id="3.2.1.147" evidence="4"/>
<comment type="function">
    <text evidence="1">Degradation of glucosinolates (glucose residue linked by a thioglucoside bound to an amino acid derivative) to glucose, sulfate and any of the products: thiocyanates, isothiocyanates, nitriles, epithionitriles or oxazolidine-2-thiones.</text>
</comment>
<comment type="subcellular location">
    <subcellularLocation>
        <location evidence="2">Vacuole</location>
    </subcellularLocation>
</comment>
<dbReference type="Pfam" id="PF00232">
    <property type="entry name" value="Glyco_hydro_1"/>
    <property type="match status" value="2"/>
</dbReference>
<dbReference type="GO" id="GO:0019137">
    <property type="term" value="F:thioglucosidase activity"/>
    <property type="evidence" value="ECO:0007669"/>
    <property type="project" value="UniProtKB-EC"/>
</dbReference>
<dbReference type="EMBL" id="QGKW02002228">
    <property type="protein sequence ID" value="KAF2538078.1"/>
    <property type="molecule type" value="Genomic_DNA"/>
</dbReference>
<organism evidence="12 13">
    <name type="scientific">Brassica cretica</name>
    <name type="common">Mustard</name>
    <dbReference type="NCBI Taxonomy" id="69181"/>
    <lineage>
        <taxon>Eukaryota</taxon>
        <taxon>Viridiplantae</taxon>
        <taxon>Streptophyta</taxon>
        <taxon>Embryophyta</taxon>
        <taxon>Tracheophyta</taxon>
        <taxon>Spermatophyta</taxon>
        <taxon>Magnoliopsida</taxon>
        <taxon>eudicotyledons</taxon>
        <taxon>Gunneridae</taxon>
        <taxon>Pentapetalae</taxon>
        <taxon>rosids</taxon>
        <taxon>malvids</taxon>
        <taxon>Brassicales</taxon>
        <taxon>Brassicaceae</taxon>
        <taxon>Brassiceae</taxon>
        <taxon>Brassica</taxon>
    </lineage>
</organism>
<evidence type="ECO:0000256" key="4">
    <source>
        <dbReference type="ARBA" id="ARBA00012250"/>
    </source>
</evidence>
<gene>
    <name evidence="12" type="ORF">F2Q68_00021670</name>
</gene>
<comment type="catalytic activity">
    <reaction evidence="10">
        <text>a thioglucoside + H2O = a sugar + a thiol.</text>
        <dbReference type="EC" id="3.2.1.147"/>
    </reaction>
</comment>
<accession>A0A8S9G1J1</accession>
<dbReference type="PANTHER" id="PTHR10353:SF36">
    <property type="entry name" value="LP05116P"/>
    <property type="match status" value="1"/>
</dbReference>
<dbReference type="PRINTS" id="PR00131">
    <property type="entry name" value="GLHYDRLASE1"/>
</dbReference>
<dbReference type="InterPro" id="IPR033132">
    <property type="entry name" value="GH_1_N_CS"/>
</dbReference>
<dbReference type="Gene3D" id="3.20.20.80">
    <property type="entry name" value="Glycosidases"/>
    <property type="match status" value="2"/>
</dbReference>
<evidence type="ECO:0000256" key="7">
    <source>
        <dbReference type="ARBA" id="ARBA00023295"/>
    </source>
</evidence>
<dbReference type="GO" id="GO:0008422">
    <property type="term" value="F:beta-glucosidase activity"/>
    <property type="evidence" value="ECO:0007669"/>
    <property type="project" value="TreeGrafter"/>
</dbReference>
<name>A0A8S9G1J1_BRACR</name>
<reference evidence="12" key="1">
    <citation type="submission" date="2019-12" db="EMBL/GenBank/DDBJ databases">
        <title>Genome sequencing and annotation of Brassica cretica.</title>
        <authorList>
            <person name="Studholme D.J."/>
            <person name="Sarris P.F."/>
        </authorList>
    </citation>
    <scope>NUCLEOTIDE SEQUENCE</scope>
    <source>
        <strain evidence="12">PFS-001/15</strain>
        <tissue evidence="12">Leaf</tissue>
    </source>
</reference>
<evidence type="ECO:0000313" key="13">
    <source>
        <dbReference type="Proteomes" id="UP000712281"/>
    </source>
</evidence>
<keyword evidence="6" id="KW-0378">Hydrolase</keyword>
<evidence type="ECO:0000256" key="9">
    <source>
        <dbReference type="ARBA" id="ARBA00032797"/>
    </source>
</evidence>
<evidence type="ECO:0000256" key="6">
    <source>
        <dbReference type="ARBA" id="ARBA00022801"/>
    </source>
</evidence>
<sequence length="289" mass="33442">MYLFFIASRQQVSSESITRESFPDGFVFGTASSAYQFEGAVNEGNKGDSIWDTFTKKPGKILDFSNADTTVDQYHRFHSDIDLMKDLGMDAYRFSISWTRIFPNGTGEVNPDGLEYYNSLIDTLLAKGIKPYVTLYHWDLPQALEDRYEGWLSRQVVKLAVYLKDVYGNPPVFITENGMDEKNNPFIDMEKALQDDKRISFHRDYLSNLSAAIRKDGCDVRGYFVWSLLDNWEWNSGYTVRFGIYYVDYKNNLTRVPKASARWFRTLLHSERVDLSSSSLDSDKLLQEK</sequence>
<evidence type="ECO:0000256" key="2">
    <source>
        <dbReference type="ARBA" id="ARBA00004116"/>
    </source>
</evidence>
<evidence type="ECO:0000256" key="11">
    <source>
        <dbReference type="RuleBase" id="RU003690"/>
    </source>
</evidence>
<dbReference type="PROSITE" id="PS00653">
    <property type="entry name" value="GLYCOSYL_HYDROL_F1_2"/>
    <property type="match status" value="1"/>
</dbReference>
<proteinExistence type="inferred from homology"/>
<dbReference type="InterPro" id="IPR017853">
    <property type="entry name" value="GH"/>
</dbReference>